<sequence>DSCCTSQCRLLTKSSGEKMLLGKRERESVTFRDVAVVFSRDEWLHLDAAQRSLYREVMLENYSTLVSLGIPFSMPKLICQLQQGEDPCMVEREIPQDACLGFKTWPEIEALPCKQDISTGETSQGIIMKNSIKLDINCGEALEFEGRTQQEQQKKTLRQMVASQKKTISGAGNQTSLELGKGLFINTVLIRRQNVPMERVPSIYYTFGRDFKQNINLMRCFQIYPGEKPHIYNECEKSFNQSLHLIEGQRIHTGEKPYKCNECGKTFSHRSSLLA</sequence>
<evidence type="ECO:0000256" key="4">
    <source>
        <dbReference type="ARBA" id="ARBA00022737"/>
    </source>
</evidence>
<dbReference type="CDD" id="cd07765">
    <property type="entry name" value="KRAB_A-box"/>
    <property type="match status" value="1"/>
</dbReference>
<keyword evidence="12" id="KW-1185">Reference proteome</keyword>
<proteinExistence type="inferred from homology"/>
<feature type="domain" description="C2H2-type" evidence="9">
    <location>
        <begin position="230"/>
        <end position="257"/>
    </location>
</feature>
<keyword evidence="4" id="KW-0677">Repeat</keyword>
<dbReference type="GO" id="GO:0005634">
    <property type="term" value="C:nucleus"/>
    <property type="evidence" value="ECO:0007669"/>
    <property type="project" value="UniProtKB-SubCell"/>
</dbReference>
<dbReference type="AlphaFoldDB" id="A0A212D134"/>
<evidence type="ECO:0000256" key="8">
    <source>
        <dbReference type="PROSITE-ProRule" id="PRU00042"/>
    </source>
</evidence>
<dbReference type="PANTHER" id="PTHR23232">
    <property type="entry name" value="KRAB DOMAIN C2H2 ZINC FINGER"/>
    <property type="match status" value="1"/>
</dbReference>
<dbReference type="InterPro" id="IPR050169">
    <property type="entry name" value="Krueppel_C2H2_ZnF"/>
</dbReference>
<comment type="similarity">
    <text evidence="2">Belongs to the krueppel C2H2-type zinc-finger protein family.</text>
</comment>
<dbReference type="Pfam" id="PF00096">
    <property type="entry name" value="zf-C2H2"/>
    <property type="match status" value="1"/>
</dbReference>
<feature type="non-terminal residue" evidence="11">
    <location>
        <position position="1"/>
    </location>
</feature>
<evidence type="ECO:0000313" key="11">
    <source>
        <dbReference type="EMBL" id="OWK11935.1"/>
    </source>
</evidence>
<feature type="domain" description="KRAB" evidence="10">
    <location>
        <begin position="29"/>
        <end position="100"/>
    </location>
</feature>
<dbReference type="Gene3D" id="6.10.140.140">
    <property type="match status" value="1"/>
</dbReference>
<dbReference type="InterPro" id="IPR036236">
    <property type="entry name" value="Znf_C2H2_sf"/>
</dbReference>
<gene>
    <name evidence="11" type="ORF">Celaphus_00002887</name>
</gene>
<dbReference type="PROSITE" id="PS50157">
    <property type="entry name" value="ZINC_FINGER_C2H2_2"/>
    <property type="match status" value="2"/>
</dbReference>
<dbReference type="Gene3D" id="3.30.160.60">
    <property type="entry name" value="Classic Zinc Finger"/>
    <property type="match status" value="2"/>
</dbReference>
<evidence type="ECO:0000256" key="6">
    <source>
        <dbReference type="ARBA" id="ARBA00022833"/>
    </source>
</evidence>
<keyword evidence="3" id="KW-0479">Metal-binding</keyword>
<dbReference type="OrthoDB" id="6077919at2759"/>
<feature type="non-terminal residue" evidence="11">
    <location>
        <position position="275"/>
    </location>
</feature>
<evidence type="ECO:0000256" key="5">
    <source>
        <dbReference type="ARBA" id="ARBA00022771"/>
    </source>
</evidence>
<dbReference type="SMART" id="SM00349">
    <property type="entry name" value="KRAB"/>
    <property type="match status" value="1"/>
</dbReference>
<keyword evidence="7" id="KW-0539">Nucleus</keyword>
<evidence type="ECO:0000313" key="12">
    <source>
        <dbReference type="Proteomes" id="UP000242450"/>
    </source>
</evidence>
<dbReference type="FunFam" id="3.30.160.60:FF:000058">
    <property type="entry name" value="Zinc finger protein 2 homolog"/>
    <property type="match status" value="1"/>
</dbReference>
<evidence type="ECO:0000259" key="10">
    <source>
        <dbReference type="PROSITE" id="PS50805"/>
    </source>
</evidence>
<dbReference type="InterPro" id="IPR036051">
    <property type="entry name" value="KRAB_dom_sf"/>
</dbReference>
<protein>
    <submittedName>
        <fullName evidence="11">Uncharacterized protein</fullName>
    </submittedName>
</protein>
<organism evidence="11 12">
    <name type="scientific">Cervus elaphus hippelaphus</name>
    <name type="common">European red deer</name>
    <dbReference type="NCBI Taxonomy" id="46360"/>
    <lineage>
        <taxon>Eukaryota</taxon>
        <taxon>Metazoa</taxon>
        <taxon>Chordata</taxon>
        <taxon>Craniata</taxon>
        <taxon>Vertebrata</taxon>
        <taxon>Euteleostomi</taxon>
        <taxon>Mammalia</taxon>
        <taxon>Eutheria</taxon>
        <taxon>Laurasiatheria</taxon>
        <taxon>Artiodactyla</taxon>
        <taxon>Ruminantia</taxon>
        <taxon>Pecora</taxon>
        <taxon>Cervidae</taxon>
        <taxon>Cervinae</taxon>
        <taxon>Cervus</taxon>
    </lineage>
</organism>
<reference evidence="11 12" key="1">
    <citation type="journal article" date="2018" name="Mol. Genet. Genomics">
        <title>The red deer Cervus elaphus genome CerEla1.0: sequencing, annotating, genes, and chromosomes.</title>
        <authorList>
            <person name="Bana N.A."/>
            <person name="Nyiri A."/>
            <person name="Nagy J."/>
            <person name="Frank K."/>
            <person name="Nagy T."/>
            <person name="Steger V."/>
            <person name="Schiller M."/>
            <person name="Lakatos P."/>
            <person name="Sugar L."/>
            <person name="Horn P."/>
            <person name="Barta E."/>
            <person name="Orosz L."/>
        </authorList>
    </citation>
    <scope>NUCLEOTIDE SEQUENCE [LARGE SCALE GENOMIC DNA]</scope>
    <source>
        <strain evidence="11">Hungarian</strain>
    </source>
</reference>
<dbReference type="FunFam" id="3.30.160.60:FF:002090">
    <property type="entry name" value="Zinc finger protein 473"/>
    <property type="match status" value="1"/>
</dbReference>
<keyword evidence="5 8" id="KW-0863">Zinc-finger</keyword>
<dbReference type="PROSITE" id="PS50805">
    <property type="entry name" value="KRAB"/>
    <property type="match status" value="1"/>
</dbReference>
<evidence type="ECO:0000256" key="2">
    <source>
        <dbReference type="ARBA" id="ARBA00006991"/>
    </source>
</evidence>
<dbReference type="Proteomes" id="UP000242450">
    <property type="component" value="Chromosome 9"/>
</dbReference>
<name>A0A212D134_CEREH</name>
<comment type="subcellular location">
    <subcellularLocation>
        <location evidence="1">Nucleus</location>
    </subcellularLocation>
</comment>
<dbReference type="SUPFAM" id="SSF109640">
    <property type="entry name" value="KRAB domain (Kruppel-associated box)"/>
    <property type="match status" value="1"/>
</dbReference>
<feature type="domain" description="C2H2-type" evidence="9">
    <location>
        <begin position="258"/>
        <end position="275"/>
    </location>
</feature>
<dbReference type="GO" id="GO:0006355">
    <property type="term" value="P:regulation of DNA-templated transcription"/>
    <property type="evidence" value="ECO:0007669"/>
    <property type="project" value="InterPro"/>
</dbReference>
<evidence type="ECO:0000259" key="9">
    <source>
        <dbReference type="PROSITE" id="PS50157"/>
    </source>
</evidence>
<dbReference type="GO" id="GO:0008270">
    <property type="term" value="F:zinc ion binding"/>
    <property type="evidence" value="ECO:0007669"/>
    <property type="project" value="UniProtKB-KW"/>
</dbReference>
<dbReference type="InterPro" id="IPR013087">
    <property type="entry name" value="Znf_C2H2_type"/>
</dbReference>
<dbReference type="SUPFAM" id="SSF57667">
    <property type="entry name" value="beta-beta-alpha zinc fingers"/>
    <property type="match status" value="1"/>
</dbReference>
<accession>A0A212D134</accession>
<dbReference type="EMBL" id="MKHE01000009">
    <property type="protein sequence ID" value="OWK11935.1"/>
    <property type="molecule type" value="Genomic_DNA"/>
</dbReference>
<dbReference type="Pfam" id="PF01352">
    <property type="entry name" value="KRAB"/>
    <property type="match status" value="1"/>
</dbReference>
<dbReference type="PANTHER" id="PTHR23232:SF151">
    <property type="entry name" value="EXPRESSED SEQUENCE AW146154-RELATED"/>
    <property type="match status" value="1"/>
</dbReference>
<evidence type="ECO:0000256" key="3">
    <source>
        <dbReference type="ARBA" id="ARBA00022723"/>
    </source>
</evidence>
<dbReference type="InterPro" id="IPR001909">
    <property type="entry name" value="KRAB"/>
</dbReference>
<keyword evidence="6" id="KW-0862">Zinc</keyword>
<comment type="caution">
    <text evidence="11">The sequence shown here is derived from an EMBL/GenBank/DDBJ whole genome shotgun (WGS) entry which is preliminary data.</text>
</comment>
<evidence type="ECO:0000256" key="7">
    <source>
        <dbReference type="ARBA" id="ARBA00023242"/>
    </source>
</evidence>
<evidence type="ECO:0000256" key="1">
    <source>
        <dbReference type="ARBA" id="ARBA00004123"/>
    </source>
</evidence>